<dbReference type="EMBL" id="VDUW01000007">
    <property type="protein sequence ID" value="TXL63712.1"/>
    <property type="molecule type" value="Genomic_DNA"/>
</dbReference>
<dbReference type="RefSeq" id="WP_147668224.1">
    <property type="nucleotide sequence ID" value="NZ_VDUW01000007.1"/>
</dbReference>
<feature type="transmembrane region" description="Helical" evidence="1">
    <location>
        <begin position="118"/>
        <end position="143"/>
    </location>
</feature>
<evidence type="ECO:0000313" key="2">
    <source>
        <dbReference type="EMBL" id="TXL63712.1"/>
    </source>
</evidence>
<name>A0A5C8NQW3_9BACI</name>
<keyword evidence="1" id="KW-1133">Transmembrane helix</keyword>
<keyword evidence="1" id="KW-0472">Membrane</keyword>
<feature type="transmembrane region" description="Helical" evidence="1">
    <location>
        <begin position="186"/>
        <end position="205"/>
    </location>
</feature>
<organism evidence="2 3">
    <name type="scientific">Cerasibacillus terrae</name>
    <dbReference type="NCBI Taxonomy" id="2498845"/>
    <lineage>
        <taxon>Bacteria</taxon>
        <taxon>Bacillati</taxon>
        <taxon>Bacillota</taxon>
        <taxon>Bacilli</taxon>
        <taxon>Bacillales</taxon>
        <taxon>Bacillaceae</taxon>
        <taxon>Cerasibacillus</taxon>
    </lineage>
</organism>
<feature type="transmembrane region" description="Helical" evidence="1">
    <location>
        <begin position="249"/>
        <end position="271"/>
    </location>
</feature>
<dbReference type="AlphaFoldDB" id="A0A5C8NQW3"/>
<reference evidence="2 3" key="1">
    <citation type="submission" date="2019-06" db="EMBL/GenBank/DDBJ databases">
        <title>Cerasibacillus sp. nov., isolated from maize field.</title>
        <authorList>
            <person name="Lin S.-Y."/>
            <person name="Tsai C.-F."/>
            <person name="Young C.-C."/>
        </authorList>
    </citation>
    <scope>NUCLEOTIDE SEQUENCE [LARGE SCALE GENOMIC DNA]</scope>
    <source>
        <strain evidence="2 3">CC-CFT480</strain>
    </source>
</reference>
<sequence>MKNYLKLVNFEVNRFIKVYLSLIGITVVLQLVGTFLKSKSYLKEANWMIYKEGVPVQEFLEMNGYMDLVRVLGSWWFIFPIIICIAVLLIYVFLIWYRDWFGKSTFIYRLLMLPTARINIYLAKATTIFLMVLGLVALQLVLLPIENKMIDVMIPDEFQMALTSKEAISSYHPLSVLFPNYFSDFLIYYGIGFMVVFLIFTAILFERSFQVKGIFYGIIYIAIMMGILVAPIFTVLFTGKSYLYPLELFYLEIILGILVMILSILISRYLLNKKITV</sequence>
<comment type="caution">
    <text evidence="2">The sequence shown here is derived from an EMBL/GenBank/DDBJ whole genome shotgun (WGS) entry which is preliminary data.</text>
</comment>
<keyword evidence="1" id="KW-0812">Transmembrane</keyword>
<evidence type="ECO:0000256" key="1">
    <source>
        <dbReference type="SAM" id="Phobius"/>
    </source>
</evidence>
<accession>A0A5C8NQW3</accession>
<dbReference type="Proteomes" id="UP000321574">
    <property type="component" value="Unassembled WGS sequence"/>
</dbReference>
<evidence type="ECO:0000313" key="3">
    <source>
        <dbReference type="Proteomes" id="UP000321574"/>
    </source>
</evidence>
<protein>
    <submittedName>
        <fullName evidence="2">Uncharacterized protein</fullName>
    </submittedName>
</protein>
<keyword evidence="3" id="KW-1185">Reference proteome</keyword>
<gene>
    <name evidence="2" type="ORF">FHP05_11080</name>
</gene>
<feature type="transmembrane region" description="Helical" evidence="1">
    <location>
        <begin position="16"/>
        <end position="36"/>
    </location>
</feature>
<dbReference type="OrthoDB" id="1751619at2"/>
<feature type="transmembrane region" description="Helical" evidence="1">
    <location>
        <begin position="217"/>
        <end position="237"/>
    </location>
</feature>
<feature type="transmembrane region" description="Helical" evidence="1">
    <location>
        <begin position="75"/>
        <end position="97"/>
    </location>
</feature>
<proteinExistence type="predicted"/>